<keyword evidence="2" id="KW-1185">Reference proteome</keyword>
<organism evidence="1 2">
    <name type="scientific">Pleomassaria siparia CBS 279.74</name>
    <dbReference type="NCBI Taxonomy" id="1314801"/>
    <lineage>
        <taxon>Eukaryota</taxon>
        <taxon>Fungi</taxon>
        <taxon>Dikarya</taxon>
        <taxon>Ascomycota</taxon>
        <taxon>Pezizomycotina</taxon>
        <taxon>Dothideomycetes</taxon>
        <taxon>Pleosporomycetidae</taxon>
        <taxon>Pleosporales</taxon>
        <taxon>Pleomassariaceae</taxon>
        <taxon>Pleomassaria</taxon>
    </lineage>
</organism>
<evidence type="ECO:0000313" key="2">
    <source>
        <dbReference type="Proteomes" id="UP000799428"/>
    </source>
</evidence>
<sequence length="206" mass="24543">MLQLVRRLLGRQRSTLPPFDFARNRYKAKKEWPPWIRELNERQQFRFERKFKRRLLIKSIKPTYIKWNKIVMWSLISFVTVYAVLWHDFANDPMNPRPEEQPFNALRNWVKSWTDSIWTHTSTVGPDPDPEAIPQTEERKLTGPEAAAAAAMAGKFQTNSSYSFDPIKYQKQLRDEQAAIMRAQEHYQKEVHDEQAAIRRAQGHYR</sequence>
<protein>
    <submittedName>
        <fullName evidence="1">Uncharacterized protein</fullName>
    </submittedName>
</protein>
<dbReference type="EMBL" id="MU005766">
    <property type="protein sequence ID" value="KAF2711962.1"/>
    <property type="molecule type" value="Genomic_DNA"/>
</dbReference>
<accession>A0A6G1KHK6</accession>
<dbReference type="AlphaFoldDB" id="A0A6G1KHK6"/>
<reference evidence="1" key="1">
    <citation type="journal article" date="2020" name="Stud. Mycol.">
        <title>101 Dothideomycetes genomes: a test case for predicting lifestyles and emergence of pathogens.</title>
        <authorList>
            <person name="Haridas S."/>
            <person name="Albert R."/>
            <person name="Binder M."/>
            <person name="Bloem J."/>
            <person name="Labutti K."/>
            <person name="Salamov A."/>
            <person name="Andreopoulos B."/>
            <person name="Baker S."/>
            <person name="Barry K."/>
            <person name="Bills G."/>
            <person name="Bluhm B."/>
            <person name="Cannon C."/>
            <person name="Castanera R."/>
            <person name="Culley D."/>
            <person name="Daum C."/>
            <person name="Ezra D."/>
            <person name="Gonzalez J."/>
            <person name="Henrissat B."/>
            <person name="Kuo A."/>
            <person name="Liang C."/>
            <person name="Lipzen A."/>
            <person name="Lutzoni F."/>
            <person name="Magnuson J."/>
            <person name="Mondo S."/>
            <person name="Nolan M."/>
            <person name="Ohm R."/>
            <person name="Pangilinan J."/>
            <person name="Park H.-J."/>
            <person name="Ramirez L."/>
            <person name="Alfaro M."/>
            <person name="Sun H."/>
            <person name="Tritt A."/>
            <person name="Yoshinaga Y."/>
            <person name="Zwiers L.-H."/>
            <person name="Turgeon B."/>
            <person name="Goodwin S."/>
            <person name="Spatafora J."/>
            <person name="Crous P."/>
            <person name="Grigoriev I."/>
        </authorList>
    </citation>
    <scope>NUCLEOTIDE SEQUENCE</scope>
    <source>
        <strain evidence="1">CBS 279.74</strain>
    </source>
</reference>
<evidence type="ECO:0000313" key="1">
    <source>
        <dbReference type="EMBL" id="KAF2711962.1"/>
    </source>
</evidence>
<proteinExistence type="predicted"/>
<dbReference type="Proteomes" id="UP000799428">
    <property type="component" value="Unassembled WGS sequence"/>
</dbReference>
<name>A0A6G1KHK6_9PLEO</name>
<dbReference type="OrthoDB" id="5278907at2759"/>
<gene>
    <name evidence="1" type="ORF">K504DRAFT_464060</name>
</gene>